<feature type="transmembrane region" description="Helical" evidence="6">
    <location>
        <begin position="87"/>
        <end position="103"/>
    </location>
</feature>
<feature type="transmembrane region" description="Helical" evidence="6">
    <location>
        <begin position="171"/>
        <end position="191"/>
    </location>
</feature>
<keyword evidence="4 6" id="KW-1133">Transmembrane helix</keyword>
<keyword evidence="5 6" id="KW-0472">Membrane</keyword>
<dbReference type="AlphaFoldDB" id="A0A2N7JVM0"/>
<evidence type="ECO:0000313" key="9">
    <source>
        <dbReference type="Proteomes" id="UP000235533"/>
    </source>
</evidence>
<keyword evidence="3 6" id="KW-0812">Transmembrane</keyword>
<dbReference type="RefSeq" id="WP_102551253.1">
    <property type="nucleotide sequence ID" value="NZ_MCZF01000033.1"/>
</dbReference>
<comment type="caution">
    <text evidence="8">The sequence shown here is derived from an EMBL/GenBank/DDBJ whole genome shotgun (WGS) entry which is preliminary data.</text>
</comment>
<proteinExistence type="predicted"/>
<dbReference type="PANTHER" id="PTHR23513">
    <property type="entry name" value="INTEGRAL MEMBRANE EFFLUX PROTEIN-RELATED"/>
    <property type="match status" value="1"/>
</dbReference>
<dbReference type="EMBL" id="MCZF01000033">
    <property type="protein sequence ID" value="PMM63715.1"/>
    <property type="molecule type" value="Genomic_DNA"/>
</dbReference>
<feature type="transmembrane region" description="Helical" evidence="6">
    <location>
        <begin position="336"/>
        <end position="359"/>
    </location>
</feature>
<feature type="transmembrane region" description="Helical" evidence="6">
    <location>
        <begin position="109"/>
        <end position="127"/>
    </location>
</feature>
<gene>
    <name evidence="8" type="ORF">BCT54_18290</name>
</gene>
<dbReference type="Pfam" id="PF07690">
    <property type="entry name" value="MFS_1"/>
    <property type="match status" value="1"/>
</dbReference>
<dbReference type="CDD" id="cd06173">
    <property type="entry name" value="MFS_MefA_like"/>
    <property type="match status" value="1"/>
</dbReference>
<evidence type="ECO:0000256" key="3">
    <source>
        <dbReference type="ARBA" id="ARBA00022692"/>
    </source>
</evidence>
<dbReference type="PANTHER" id="PTHR23513:SF6">
    <property type="entry name" value="MAJOR FACILITATOR SUPERFAMILY ASSOCIATED DOMAIN-CONTAINING PROTEIN"/>
    <property type="match status" value="1"/>
</dbReference>
<dbReference type="Gene3D" id="1.20.1250.20">
    <property type="entry name" value="MFS general substrate transporter like domains"/>
    <property type="match status" value="1"/>
</dbReference>
<dbReference type="InterPro" id="IPR036259">
    <property type="entry name" value="MFS_trans_sf"/>
</dbReference>
<dbReference type="SUPFAM" id="SSF103473">
    <property type="entry name" value="MFS general substrate transporter"/>
    <property type="match status" value="1"/>
</dbReference>
<evidence type="ECO:0000256" key="6">
    <source>
        <dbReference type="SAM" id="Phobius"/>
    </source>
</evidence>
<feature type="transmembrane region" description="Helical" evidence="6">
    <location>
        <begin position="229"/>
        <end position="250"/>
    </location>
</feature>
<feature type="transmembrane region" description="Helical" evidence="6">
    <location>
        <begin position="19"/>
        <end position="36"/>
    </location>
</feature>
<sequence>MESVKDSVVTNSIWKNSSFIVLFSTVFFVAFGTKIYDLALPLLVYELTQSSEMMGWMRAVEFLPNLLLALFIGVWVDKFNKKQWSQCMLLGQVLVLVVSYIAVRWLSNPLYALFPCAFLMMAFNYGYHNARIGMMKNMLPQHMQNTATARMSSLYSLLETVGPVLSGALLLLSALHNVFLLIAVMYVLAFWQLNKLEFKPSTPVAHQSVFSALKEGWLILYANKNMWHITLAVMVINTTGAVFWIQAIYFARAELALNHMEVGYLIAASGIGGLLGSFTADKVRQRIGLGVLLMVSIALEAVGFIIPVLFIDGVQTSGLLMSSFVGDGLFSLDGKWALMGAFMWVSAIGVYSSICIWSYRQEAFDEQHLGRVAGITGSLFKLLMPFGLAASGYLVSAFGVPNIFVLCFIIQLFTAVALLMTKVRDIE</sequence>
<name>A0A2N7JVM0_VIBSP</name>
<accession>A0A2N7JVM0</accession>
<protein>
    <submittedName>
        <fullName evidence="8">MFS transporter</fullName>
    </submittedName>
</protein>
<feature type="transmembrane region" description="Helical" evidence="6">
    <location>
        <begin position="379"/>
        <end position="397"/>
    </location>
</feature>
<feature type="domain" description="Major facilitator superfamily (MFS) profile" evidence="7">
    <location>
        <begin position="18"/>
        <end position="426"/>
    </location>
</feature>
<evidence type="ECO:0000256" key="1">
    <source>
        <dbReference type="ARBA" id="ARBA00004651"/>
    </source>
</evidence>
<dbReference type="GO" id="GO:0022857">
    <property type="term" value="F:transmembrane transporter activity"/>
    <property type="evidence" value="ECO:0007669"/>
    <property type="project" value="InterPro"/>
</dbReference>
<organism evidence="8 9">
    <name type="scientific">Vibrio splendidus</name>
    <dbReference type="NCBI Taxonomy" id="29497"/>
    <lineage>
        <taxon>Bacteria</taxon>
        <taxon>Pseudomonadati</taxon>
        <taxon>Pseudomonadota</taxon>
        <taxon>Gammaproteobacteria</taxon>
        <taxon>Vibrionales</taxon>
        <taxon>Vibrionaceae</taxon>
        <taxon>Vibrio</taxon>
    </lineage>
</organism>
<comment type="subcellular location">
    <subcellularLocation>
        <location evidence="1">Cell membrane</location>
        <topology evidence="1">Multi-pass membrane protein</topology>
    </subcellularLocation>
</comment>
<dbReference type="Proteomes" id="UP000235533">
    <property type="component" value="Unassembled WGS sequence"/>
</dbReference>
<dbReference type="InterPro" id="IPR011701">
    <property type="entry name" value="MFS"/>
</dbReference>
<dbReference type="GO" id="GO:0005886">
    <property type="term" value="C:plasma membrane"/>
    <property type="evidence" value="ECO:0007669"/>
    <property type="project" value="UniProtKB-SubCell"/>
</dbReference>
<evidence type="ECO:0000259" key="7">
    <source>
        <dbReference type="PROSITE" id="PS50850"/>
    </source>
</evidence>
<dbReference type="PROSITE" id="PS50850">
    <property type="entry name" value="MFS"/>
    <property type="match status" value="1"/>
</dbReference>
<reference evidence="9" key="1">
    <citation type="submission" date="2016-07" db="EMBL/GenBank/DDBJ databases">
        <title>Nontailed viruses are major unrecognized killers of bacteria in the ocean.</title>
        <authorList>
            <person name="Kauffman K."/>
            <person name="Hussain F."/>
            <person name="Yang J."/>
            <person name="Arevalo P."/>
            <person name="Brown J."/>
            <person name="Cutler M."/>
            <person name="Kelly L."/>
            <person name="Polz M.F."/>
        </authorList>
    </citation>
    <scope>NUCLEOTIDE SEQUENCE [LARGE SCALE GENOMIC DNA]</scope>
    <source>
        <strain evidence="9">10N.261.48.B5</strain>
    </source>
</reference>
<keyword evidence="2" id="KW-1003">Cell membrane</keyword>
<feature type="transmembrane region" description="Helical" evidence="6">
    <location>
        <begin position="287"/>
        <end position="311"/>
    </location>
</feature>
<evidence type="ECO:0000256" key="2">
    <source>
        <dbReference type="ARBA" id="ARBA00022475"/>
    </source>
</evidence>
<feature type="transmembrane region" description="Helical" evidence="6">
    <location>
        <begin position="403"/>
        <end position="421"/>
    </location>
</feature>
<evidence type="ECO:0000256" key="4">
    <source>
        <dbReference type="ARBA" id="ARBA00022989"/>
    </source>
</evidence>
<evidence type="ECO:0000256" key="5">
    <source>
        <dbReference type="ARBA" id="ARBA00023136"/>
    </source>
</evidence>
<dbReference type="InterPro" id="IPR020846">
    <property type="entry name" value="MFS_dom"/>
</dbReference>
<evidence type="ECO:0000313" key="8">
    <source>
        <dbReference type="EMBL" id="PMM63715.1"/>
    </source>
</evidence>
<feature type="transmembrane region" description="Helical" evidence="6">
    <location>
        <begin position="56"/>
        <end position="75"/>
    </location>
</feature>